<evidence type="ECO:0000259" key="4">
    <source>
        <dbReference type="Pfam" id="PF15247"/>
    </source>
</evidence>
<evidence type="ECO:0000313" key="6">
    <source>
        <dbReference type="Proteomes" id="UP001445335"/>
    </source>
</evidence>
<proteinExistence type="inferred from homology"/>
<dbReference type="Proteomes" id="UP001445335">
    <property type="component" value="Unassembled WGS sequence"/>
</dbReference>
<evidence type="ECO:0000256" key="1">
    <source>
        <dbReference type="ARBA" id="ARBA00006151"/>
    </source>
</evidence>
<dbReference type="PANTHER" id="PTHR17408">
    <property type="entry name" value="HISTONE RNA HAIRPIN-BINDING PROTEIN"/>
    <property type="match status" value="1"/>
</dbReference>
<dbReference type="FunFam" id="1.10.8.1120:FF:000001">
    <property type="entry name" value="Histone RNA hairpin-binding protein-like"/>
    <property type="match status" value="1"/>
</dbReference>
<dbReference type="GO" id="GO:0071204">
    <property type="term" value="C:histone pre-mRNA 3'end processing complex"/>
    <property type="evidence" value="ECO:0007669"/>
    <property type="project" value="TreeGrafter"/>
</dbReference>
<dbReference type="Pfam" id="PF15247">
    <property type="entry name" value="SLBP_RNA_bind"/>
    <property type="match status" value="1"/>
</dbReference>
<dbReference type="GO" id="GO:0003729">
    <property type="term" value="F:mRNA binding"/>
    <property type="evidence" value="ECO:0007669"/>
    <property type="project" value="InterPro"/>
</dbReference>
<comment type="similarity">
    <text evidence="1">Belongs to the SLBP family.</text>
</comment>
<name>A0AAW1RS32_9CHLO</name>
<feature type="domain" description="Histone RNA hairpin-binding protein RNA-binding" evidence="4">
    <location>
        <begin position="38"/>
        <end position="111"/>
    </location>
</feature>
<dbReference type="InterPro" id="IPR038294">
    <property type="entry name" value="SLBP_RNA_bind_sf"/>
</dbReference>
<comment type="caution">
    <text evidence="5">The sequence shown here is derived from an EMBL/GenBank/DDBJ whole genome shotgun (WGS) entry which is preliminary data.</text>
</comment>
<reference evidence="5 6" key="1">
    <citation type="journal article" date="2024" name="Nat. Commun.">
        <title>Phylogenomics reveals the evolutionary origins of lichenization in chlorophyte algae.</title>
        <authorList>
            <person name="Puginier C."/>
            <person name="Libourel C."/>
            <person name="Otte J."/>
            <person name="Skaloud P."/>
            <person name="Haon M."/>
            <person name="Grisel S."/>
            <person name="Petersen M."/>
            <person name="Berrin J.G."/>
            <person name="Delaux P.M."/>
            <person name="Dal Grande F."/>
            <person name="Keller J."/>
        </authorList>
    </citation>
    <scope>NUCLEOTIDE SEQUENCE [LARGE SCALE GENOMIC DNA]</scope>
    <source>
        <strain evidence="5 6">SAG 245.80</strain>
    </source>
</reference>
<dbReference type="AlphaFoldDB" id="A0AAW1RS32"/>
<keyword evidence="2" id="KW-0694">RNA-binding</keyword>
<feature type="region of interest" description="Disordered" evidence="3">
    <location>
        <begin position="121"/>
        <end position="166"/>
    </location>
</feature>
<dbReference type="InterPro" id="IPR029344">
    <property type="entry name" value="SLBP_RNA_bind"/>
</dbReference>
<gene>
    <name evidence="5" type="ORF">WJX81_004102</name>
</gene>
<dbReference type="GO" id="GO:0006398">
    <property type="term" value="P:mRNA 3'-end processing by stem-loop binding and cleavage"/>
    <property type="evidence" value="ECO:0007669"/>
    <property type="project" value="TreeGrafter"/>
</dbReference>
<dbReference type="GO" id="GO:0051028">
    <property type="term" value="P:mRNA transport"/>
    <property type="evidence" value="ECO:0007669"/>
    <property type="project" value="TreeGrafter"/>
</dbReference>
<keyword evidence="6" id="KW-1185">Reference proteome</keyword>
<dbReference type="PANTHER" id="PTHR17408:SF0">
    <property type="entry name" value="HISTONE RNA HAIRPIN-BINDING PROTEIN"/>
    <property type="match status" value="1"/>
</dbReference>
<sequence length="180" mass="19628">MAAVAALQRDKCEFADTSSDFVLDDAQPGGSALAEIDAGRLAQRQKQIDYGKNTLGYVNYLKAVPRERRRCRREGLIPIDPITPDVRQVCSKRAFDGQIRKWRRMLHEYDPSSAGAACKVTASEPEAANPTPPATAGPGDKRRCRAGAAVDGGKRARVAKGKQPAARSIYDDWDEDDIAV</sequence>
<dbReference type="InterPro" id="IPR026502">
    <property type="entry name" value="SLBP1/SLBP2"/>
</dbReference>
<evidence type="ECO:0000313" key="5">
    <source>
        <dbReference type="EMBL" id="KAK9836308.1"/>
    </source>
</evidence>
<dbReference type="EMBL" id="JALJOU010000025">
    <property type="protein sequence ID" value="KAK9836308.1"/>
    <property type="molecule type" value="Genomic_DNA"/>
</dbReference>
<evidence type="ECO:0000256" key="3">
    <source>
        <dbReference type="SAM" id="MobiDB-lite"/>
    </source>
</evidence>
<dbReference type="GO" id="GO:0005737">
    <property type="term" value="C:cytoplasm"/>
    <property type="evidence" value="ECO:0007669"/>
    <property type="project" value="TreeGrafter"/>
</dbReference>
<protein>
    <recommendedName>
        <fullName evidence="4">Histone RNA hairpin-binding protein RNA-binding domain-containing protein</fullName>
    </recommendedName>
</protein>
<accession>A0AAW1RS32</accession>
<organism evidence="5 6">
    <name type="scientific">Elliptochloris bilobata</name>
    <dbReference type="NCBI Taxonomy" id="381761"/>
    <lineage>
        <taxon>Eukaryota</taxon>
        <taxon>Viridiplantae</taxon>
        <taxon>Chlorophyta</taxon>
        <taxon>core chlorophytes</taxon>
        <taxon>Trebouxiophyceae</taxon>
        <taxon>Trebouxiophyceae incertae sedis</taxon>
        <taxon>Elliptochloris clade</taxon>
        <taxon>Elliptochloris</taxon>
    </lineage>
</organism>
<dbReference type="Gene3D" id="1.10.8.1120">
    <property type="entry name" value="Histone RNA hairpin-binding protein RNA-binding domain"/>
    <property type="match status" value="1"/>
</dbReference>
<dbReference type="GO" id="GO:0071207">
    <property type="term" value="F:histone pre-mRNA stem-loop binding"/>
    <property type="evidence" value="ECO:0007669"/>
    <property type="project" value="TreeGrafter"/>
</dbReference>
<evidence type="ECO:0000256" key="2">
    <source>
        <dbReference type="ARBA" id="ARBA00022884"/>
    </source>
</evidence>